<dbReference type="KEGG" id="tad:TRIADDRAFT_54935"/>
<feature type="active site" evidence="1">
    <location>
        <position position="267"/>
    </location>
</feature>
<feature type="domain" description="Peptidase M12A" evidence="3">
    <location>
        <begin position="166"/>
        <end position="367"/>
    </location>
</feature>
<organism evidence="4 5">
    <name type="scientific">Trichoplax adhaerens</name>
    <name type="common">Trichoplax reptans</name>
    <dbReference type="NCBI Taxonomy" id="10228"/>
    <lineage>
        <taxon>Eukaryota</taxon>
        <taxon>Metazoa</taxon>
        <taxon>Placozoa</taxon>
        <taxon>Uniplacotomia</taxon>
        <taxon>Trichoplacea</taxon>
        <taxon>Trichoplacidae</taxon>
        <taxon>Trichoplax</taxon>
    </lineage>
</organism>
<feature type="signal peptide" evidence="2">
    <location>
        <begin position="1"/>
        <end position="25"/>
    </location>
</feature>
<dbReference type="Pfam" id="PF13385">
    <property type="entry name" value="Laminin_G_3"/>
    <property type="match status" value="1"/>
</dbReference>
<dbReference type="Proteomes" id="UP000009022">
    <property type="component" value="Unassembled WGS sequence"/>
</dbReference>
<dbReference type="InterPro" id="IPR034035">
    <property type="entry name" value="Astacin-like_dom"/>
</dbReference>
<evidence type="ECO:0000256" key="2">
    <source>
        <dbReference type="RuleBase" id="RU361183"/>
    </source>
</evidence>
<dbReference type="SUPFAM" id="SSF49899">
    <property type="entry name" value="Concanavalin A-like lectins/glucanases"/>
    <property type="match status" value="1"/>
</dbReference>
<dbReference type="Gene3D" id="3.40.390.10">
    <property type="entry name" value="Collagenase (Catalytic Domain)"/>
    <property type="match status" value="1"/>
</dbReference>
<dbReference type="STRING" id="10228.B3RTE4"/>
<dbReference type="InterPro" id="IPR013320">
    <property type="entry name" value="ConA-like_dom_sf"/>
</dbReference>
<dbReference type="PhylomeDB" id="B3RTE4"/>
<feature type="binding site" evidence="1">
    <location>
        <position position="266"/>
    </location>
    <ligand>
        <name>Zn(2+)</name>
        <dbReference type="ChEBI" id="CHEBI:29105"/>
        <note>catalytic</note>
    </ligand>
</feature>
<feature type="binding site" evidence="1">
    <location>
        <position position="276"/>
    </location>
    <ligand>
        <name>Zn(2+)</name>
        <dbReference type="ChEBI" id="CHEBI:29105"/>
        <note>catalytic</note>
    </ligand>
</feature>
<dbReference type="AlphaFoldDB" id="B3RTE4"/>
<dbReference type="GO" id="GO:0006508">
    <property type="term" value="P:proteolysis"/>
    <property type="evidence" value="ECO:0007669"/>
    <property type="project" value="UniProtKB-KW"/>
</dbReference>
<feature type="binding site" evidence="1">
    <location>
        <position position="270"/>
    </location>
    <ligand>
        <name>Zn(2+)</name>
        <dbReference type="ChEBI" id="CHEBI:29105"/>
        <note>catalytic</note>
    </ligand>
</feature>
<keyword evidence="1 2" id="KW-0482">Metalloprotease</keyword>
<evidence type="ECO:0000313" key="5">
    <source>
        <dbReference type="Proteomes" id="UP000009022"/>
    </source>
</evidence>
<dbReference type="InterPro" id="IPR001506">
    <property type="entry name" value="Peptidase_M12A"/>
</dbReference>
<feature type="chain" id="PRO_5005122910" description="Metalloendopeptidase" evidence="2">
    <location>
        <begin position="26"/>
        <end position="622"/>
    </location>
</feature>
<dbReference type="InterPro" id="IPR024079">
    <property type="entry name" value="MetalloPept_cat_dom_sf"/>
</dbReference>
<keyword evidence="2" id="KW-0732">Signal</keyword>
<dbReference type="Gene3D" id="2.60.120.200">
    <property type="match status" value="1"/>
</dbReference>
<keyword evidence="1 2" id="KW-0645">Protease</keyword>
<dbReference type="InterPro" id="IPR006026">
    <property type="entry name" value="Peptidase_Metallo"/>
</dbReference>
<comment type="caution">
    <text evidence="1">Lacks conserved residue(s) required for the propagation of feature annotation.</text>
</comment>
<dbReference type="CDD" id="cd04280">
    <property type="entry name" value="ZnMc_astacin_like"/>
    <property type="match status" value="1"/>
</dbReference>
<dbReference type="GeneID" id="6751890"/>
<dbReference type="EC" id="3.4.24.-" evidence="2"/>
<name>B3RTE4_TRIAD</name>
<comment type="cofactor">
    <cofactor evidence="1 2">
        <name>Zn(2+)</name>
        <dbReference type="ChEBI" id="CHEBI:29105"/>
    </cofactor>
    <text evidence="1 2">Binds 1 zinc ion per subunit.</text>
</comment>
<dbReference type="eggNOG" id="KOG3714">
    <property type="taxonomic scope" value="Eukaryota"/>
</dbReference>
<dbReference type="GO" id="GO:0004222">
    <property type="term" value="F:metalloendopeptidase activity"/>
    <property type="evidence" value="ECO:0000318"/>
    <property type="project" value="GO_Central"/>
</dbReference>
<keyword evidence="5" id="KW-1185">Reference proteome</keyword>
<dbReference type="SMART" id="SM00235">
    <property type="entry name" value="ZnMc"/>
    <property type="match status" value="1"/>
</dbReference>
<dbReference type="OrthoDB" id="291007at2759"/>
<reference evidence="4 5" key="1">
    <citation type="journal article" date="2008" name="Nature">
        <title>The Trichoplax genome and the nature of placozoans.</title>
        <authorList>
            <person name="Srivastava M."/>
            <person name="Begovic E."/>
            <person name="Chapman J."/>
            <person name="Putnam N.H."/>
            <person name="Hellsten U."/>
            <person name="Kawashima T."/>
            <person name="Kuo A."/>
            <person name="Mitros T."/>
            <person name="Salamov A."/>
            <person name="Carpenter M.L."/>
            <person name="Signorovitch A.Y."/>
            <person name="Moreno M.A."/>
            <person name="Kamm K."/>
            <person name="Grimwood J."/>
            <person name="Schmutz J."/>
            <person name="Shapiro H."/>
            <person name="Grigoriev I.V."/>
            <person name="Buss L.W."/>
            <person name="Schierwater B."/>
            <person name="Dellaporta S.L."/>
            <person name="Rokhsar D.S."/>
        </authorList>
    </citation>
    <scope>NUCLEOTIDE SEQUENCE [LARGE SCALE GENOMIC DNA]</scope>
    <source>
        <strain evidence="4 5">Grell-BS-1999</strain>
    </source>
</reference>
<dbReference type="GO" id="GO:0008270">
    <property type="term" value="F:zinc ion binding"/>
    <property type="evidence" value="ECO:0007669"/>
    <property type="project" value="UniProtKB-UniRule"/>
</dbReference>
<evidence type="ECO:0000259" key="3">
    <source>
        <dbReference type="PROSITE" id="PS51864"/>
    </source>
</evidence>
<evidence type="ECO:0000313" key="4">
    <source>
        <dbReference type="EMBL" id="EDV26681.1"/>
    </source>
</evidence>
<dbReference type="PROSITE" id="PS51864">
    <property type="entry name" value="ASTACIN"/>
    <property type="match status" value="1"/>
</dbReference>
<dbReference type="PRINTS" id="PR00480">
    <property type="entry name" value="ASTACIN"/>
</dbReference>
<keyword evidence="1 2" id="KW-0479">Metal-binding</keyword>
<proteinExistence type="predicted"/>
<keyword evidence="1 2" id="KW-0862">Zinc</keyword>
<dbReference type="GO" id="GO:0005615">
    <property type="term" value="C:extracellular space"/>
    <property type="evidence" value="ECO:0000318"/>
    <property type="project" value="GO_Central"/>
</dbReference>
<accession>B3RTE4</accession>
<protein>
    <recommendedName>
        <fullName evidence="2">Metalloendopeptidase</fullName>
        <ecNumber evidence="2">3.4.24.-</ecNumber>
    </recommendedName>
</protein>
<dbReference type="RefSeq" id="XP_002110677.1">
    <property type="nucleotide sequence ID" value="XM_002110641.1"/>
</dbReference>
<dbReference type="PANTHER" id="PTHR10127">
    <property type="entry name" value="DISCOIDIN, CUB, EGF, LAMININ , AND ZINC METALLOPROTEASE DOMAIN CONTAINING"/>
    <property type="match status" value="1"/>
</dbReference>
<dbReference type="HOGENOM" id="CLU_417593_0_0_1"/>
<dbReference type="EMBL" id="DS985243">
    <property type="protein sequence ID" value="EDV26681.1"/>
    <property type="molecule type" value="Genomic_DNA"/>
</dbReference>
<dbReference type="SUPFAM" id="SSF55486">
    <property type="entry name" value="Metalloproteases ('zincins'), catalytic domain"/>
    <property type="match status" value="1"/>
</dbReference>
<dbReference type="PANTHER" id="PTHR10127:SF856">
    <property type="entry name" value="METALLOENDOPEPTIDASE"/>
    <property type="match status" value="1"/>
</dbReference>
<evidence type="ECO:0000256" key="1">
    <source>
        <dbReference type="PROSITE-ProRule" id="PRU01211"/>
    </source>
</evidence>
<keyword evidence="1 2" id="KW-0378">Hydrolase</keyword>
<dbReference type="InParanoid" id="B3RTE4"/>
<dbReference type="CTD" id="6751890"/>
<sequence>MVTKSRFLYFWSCLTICTLHTEVYATTASTSSTTTKSTSTLRGTATPLFLNPDDLSAITGHKPLSEMDSIYSSMGKDMAYKDYLMQLNSQRQISIYKHIEYSTNQTYRDQFRNTYSADANIDVVTENRPFTSIISDINSQLGLKDHLLESDILVPNSIFNNRSYDQGTIRKRYLPSGGIAGQIWGLMVPYKFIPGYSSGDKQKVLDAMDKIKTATCIDFHVKSGGDSDYLDITNVVGCSSAVGKHGGAQVLSLASTCVSEEGIILHELLHALGIHHTQSRLDRDNYISINTNNVAQGDLPNFDIYPNQHTDPYSVEYDYQSVMHYGEDDFSTGGTVITPLATGASIGQRNGLSYLDKVTLNLLYGCYDKTPHYWPMDEIDTTNDLVVGTTDVTGPTFSSDPQFLTGLDGGYHLNALRIRSEDGYANLGSHPNKCLVDPERCNNGFTLLFWLKIEDRHLYKQHIISSLDRSSEDRGFEIQFDSLPLIGRFLEIHVQQEDQHDILPIFNDYKYWNHIAVTWSTTNGIKSYVNGTVNNIPAIQIPNGMSIDDNKPSLIIGKSPDLNGSDDADFLIDDVVFWEKEISVAEICNIRDNGPYHDIPSGEGSHGRRATTIGTLTSYVGL</sequence>
<gene>
    <name evidence="4" type="ORF">TRIADDRAFT_54935</name>
</gene>
<dbReference type="Pfam" id="PF01400">
    <property type="entry name" value="Astacin"/>
    <property type="match status" value="1"/>
</dbReference>